<feature type="compositionally biased region" description="Low complexity" evidence="1">
    <location>
        <begin position="26"/>
        <end position="41"/>
    </location>
</feature>
<feature type="region of interest" description="Disordered" evidence="1">
    <location>
        <begin position="1"/>
        <end position="145"/>
    </location>
</feature>
<proteinExistence type="predicted"/>
<evidence type="ECO:0000313" key="3">
    <source>
        <dbReference type="EMBL" id="GFH38070.1"/>
    </source>
</evidence>
<feature type="compositionally biased region" description="Polar residues" evidence="1">
    <location>
        <begin position="154"/>
        <end position="166"/>
    </location>
</feature>
<dbReference type="Pfam" id="PF00652">
    <property type="entry name" value="Ricin_B_lectin"/>
    <property type="match status" value="1"/>
</dbReference>
<evidence type="ECO:0000256" key="1">
    <source>
        <dbReference type="SAM" id="MobiDB-lite"/>
    </source>
</evidence>
<dbReference type="InterPro" id="IPR000772">
    <property type="entry name" value="Ricin_B_lectin"/>
</dbReference>
<keyword evidence="4" id="KW-1185">Reference proteome</keyword>
<accession>A0A6A0AYM0</accession>
<feature type="region of interest" description="Disordered" evidence="1">
    <location>
        <begin position="199"/>
        <end position="315"/>
    </location>
</feature>
<name>A0A6A0AYM0_9ACTN</name>
<evidence type="ECO:0000313" key="4">
    <source>
        <dbReference type="Proteomes" id="UP000484988"/>
    </source>
</evidence>
<reference evidence="3 4" key="1">
    <citation type="submission" date="2020-02" db="EMBL/GenBank/DDBJ databases">
        <title>Whole Genome Shotgun Sequence of Streptomyces sp. strain CWH03.</title>
        <authorList>
            <person name="Dohra H."/>
            <person name="Kodani S."/>
            <person name="Yamamura H."/>
        </authorList>
    </citation>
    <scope>NUCLEOTIDE SEQUENCE [LARGE SCALE GENOMIC DNA]</scope>
    <source>
        <strain evidence="3 4">CWH03</strain>
    </source>
</reference>
<evidence type="ECO:0000259" key="2">
    <source>
        <dbReference type="SMART" id="SM00458"/>
    </source>
</evidence>
<dbReference type="Gene3D" id="2.80.10.50">
    <property type="match status" value="1"/>
</dbReference>
<protein>
    <recommendedName>
        <fullName evidence="2">Ricin B lectin domain-containing protein</fullName>
    </recommendedName>
</protein>
<sequence length="442" mass="43398">MTPSSPQPPEPPAPPAADTGPGGGAPATAVTGTAPPTAAERPPAPSEPEADTGTRTVRQAAAAVSGTAQTGTGQNAAARSGTDEPATEAATETETGAEPRADTGAGRGTGRGPRSEAASSAAAGAPSGAETETEPDPGAAGVVKSRLPALVRAATSTAIGRPTQRTGPVGRPGRAALAGAAVAGALLVSVPFLVLGDRDHKDGKGPETAGTVLGGSGQEAPGDFALSPPGDGPSGSAEPEEPVREDSAPASAGNGSGKADTGSEPGKGESTSTPPGAAEQDGSAGTKAQPARQSAGKSSDATADKPPASRPALTLSAPVSLRSHLSGRCIDVPGADFGDGKKLYVWDCNNSTAQRWQFASDGTVRIAGLCLDVAGANFGDGTPIQIARCNGNAAQQFTLNPSHDLVNTVVGKCVDIRNNNPGNGAWLQLWSCAGSANQKWSA</sequence>
<dbReference type="SUPFAM" id="SSF50370">
    <property type="entry name" value="Ricin B-like lectins"/>
    <property type="match status" value="1"/>
</dbReference>
<feature type="compositionally biased region" description="Low complexity" evidence="1">
    <location>
        <begin position="66"/>
        <end position="104"/>
    </location>
</feature>
<feature type="compositionally biased region" description="Pro residues" evidence="1">
    <location>
        <begin position="1"/>
        <end position="15"/>
    </location>
</feature>
<dbReference type="SMART" id="SM00458">
    <property type="entry name" value="RICIN"/>
    <property type="match status" value="1"/>
</dbReference>
<dbReference type="Proteomes" id="UP000484988">
    <property type="component" value="Unassembled WGS sequence"/>
</dbReference>
<feature type="domain" description="Ricin B lectin" evidence="2">
    <location>
        <begin position="317"/>
        <end position="442"/>
    </location>
</feature>
<gene>
    <name evidence="3" type="ORF">SCWH03_43100</name>
</gene>
<dbReference type="InterPro" id="IPR035992">
    <property type="entry name" value="Ricin_B-like_lectins"/>
</dbReference>
<dbReference type="AlphaFoldDB" id="A0A6A0AYM0"/>
<dbReference type="EMBL" id="BLLG01000014">
    <property type="protein sequence ID" value="GFH38070.1"/>
    <property type="molecule type" value="Genomic_DNA"/>
</dbReference>
<organism evidence="3 4">
    <name type="scientific">Streptomyces pacificus</name>
    <dbReference type="NCBI Taxonomy" id="2705029"/>
    <lineage>
        <taxon>Bacteria</taxon>
        <taxon>Bacillati</taxon>
        <taxon>Actinomycetota</taxon>
        <taxon>Actinomycetes</taxon>
        <taxon>Kitasatosporales</taxon>
        <taxon>Streptomycetaceae</taxon>
        <taxon>Streptomyces</taxon>
    </lineage>
</organism>
<comment type="caution">
    <text evidence="3">The sequence shown here is derived from an EMBL/GenBank/DDBJ whole genome shotgun (WGS) entry which is preliminary data.</text>
</comment>
<feature type="region of interest" description="Disordered" evidence="1">
    <location>
        <begin position="153"/>
        <end position="172"/>
    </location>
</feature>
<feature type="compositionally biased region" description="Low complexity" evidence="1">
    <location>
        <begin position="115"/>
        <end position="130"/>
    </location>
</feature>
<dbReference type="PROSITE" id="PS50231">
    <property type="entry name" value="RICIN_B_LECTIN"/>
    <property type="match status" value="1"/>
</dbReference>
<feature type="compositionally biased region" description="Polar residues" evidence="1">
    <location>
        <begin position="291"/>
        <end position="301"/>
    </location>
</feature>